<evidence type="ECO:0000313" key="3">
    <source>
        <dbReference type="Proteomes" id="UP000722050"/>
    </source>
</evidence>
<dbReference type="InterPro" id="IPR039013">
    <property type="entry name" value="YgiF"/>
</dbReference>
<dbReference type="Proteomes" id="UP000722050">
    <property type="component" value="Unassembled WGS sequence"/>
</dbReference>
<reference evidence="2" key="1">
    <citation type="submission" date="2020-04" db="EMBL/GenBank/DDBJ databases">
        <title>Deep metagenomics examines the oral microbiome during advanced dental caries in children, revealing novel taxa and co-occurrences with host molecules.</title>
        <authorList>
            <person name="Baker J.L."/>
            <person name="Morton J.T."/>
            <person name="Dinis M."/>
            <person name="Alvarez R."/>
            <person name="Tran N.C."/>
            <person name="Knight R."/>
            <person name="Edlund A."/>
        </authorList>
    </citation>
    <scope>NUCLEOTIDE SEQUENCE</scope>
    <source>
        <strain evidence="2">JCVI_24_bin.8</strain>
    </source>
</reference>
<name>A0A930ECP1_9FIRM</name>
<dbReference type="EMBL" id="JABZQH010000009">
    <property type="protein sequence ID" value="MBF1351598.1"/>
    <property type="molecule type" value="Genomic_DNA"/>
</dbReference>
<organism evidence="2 3">
    <name type="scientific">Mogibacterium diversum</name>
    <dbReference type="NCBI Taxonomy" id="114527"/>
    <lineage>
        <taxon>Bacteria</taxon>
        <taxon>Bacillati</taxon>
        <taxon>Bacillota</taxon>
        <taxon>Clostridia</taxon>
        <taxon>Peptostreptococcales</taxon>
        <taxon>Anaerovoracaceae</taxon>
        <taxon>Mogibacterium</taxon>
    </lineage>
</organism>
<dbReference type="Gene3D" id="2.40.320.10">
    <property type="entry name" value="Hypothetical Protein Pfu-838710-001"/>
    <property type="match status" value="1"/>
</dbReference>
<dbReference type="PANTHER" id="PTHR39569">
    <property type="entry name" value="INORGANIC TRIPHOSPHATASE"/>
    <property type="match status" value="1"/>
</dbReference>
<accession>A0A930ECP1</accession>
<dbReference type="InterPro" id="IPR023577">
    <property type="entry name" value="CYTH_domain"/>
</dbReference>
<dbReference type="SUPFAM" id="SSF55154">
    <property type="entry name" value="CYTH-like phosphatases"/>
    <property type="match status" value="1"/>
</dbReference>
<dbReference type="AlphaFoldDB" id="A0A930ECP1"/>
<sequence>METEFKFCIDDTSLVDKIINDSMLDDYVDRNALEVIDMKAVYFDTDDLDLRKAGIAYRVRYENDRITATVKWDNKVEDGLHSREEFNLVINDERFAMEPDIEAFK</sequence>
<dbReference type="GO" id="GO:0050355">
    <property type="term" value="F:inorganic triphosphate phosphatase activity"/>
    <property type="evidence" value="ECO:0007669"/>
    <property type="project" value="InterPro"/>
</dbReference>
<evidence type="ECO:0000259" key="1">
    <source>
        <dbReference type="PROSITE" id="PS51707"/>
    </source>
</evidence>
<proteinExistence type="predicted"/>
<comment type="caution">
    <text evidence="2">The sequence shown here is derived from an EMBL/GenBank/DDBJ whole genome shotgun (WGS) entry which is preliminary data.</text>
</comment>
<dbReference type="PROSITE" id="PS51707">
    <property type="entry name" value="CYTH"/>
    <property type="match status" value="1"/>
</dbReference>
<dbReference type="PANTHER" id="PTHR39569:SF1">
    <property type="entry name" value="INORGANIC TRIPHOSPHATASE"/>
    <property type="match status" value="1"/>
</dbReference>
<dbReference type="Pfam" id="PF01928">
    <property type="entry name" value="CYTH"/>
    <property type="match status" value="1"/>
</dbReference>
<dbReference type="InterPro" id="IPR033469">
    <property type="entry name" value="CYTH-like_dom_sf"/>
</dbReference>
<feature type="domain" description="CYTH" evidence="1">
    <location>
        <begin position="1"/>
        <end position="105"/>
    </location>
</feature>
<gene>
    <name evidence="2" type="ORF">HXM71_00560</name>
</gene>
<dbReference type="GO" id="GO:0046872">
    <property type="term" value="F:metal ion binding"/>
    <property type="evidence" value="ECO:0007669"/>
    <property type="project" value="TreeGrafter"/>
</dbReference>
<protein>
    <submittedName>
        <fullName evidence="2">CYTH domain-containing protein</fullName>
    </submittedName>
</protein>
<evidence type="ECO:0000313" key="2">
    <source>
        <dbReference type="EMBL" id="MBF1351598.1"/>
    </source>
</evidence>